<dbReference type="PROSITE" id="PS00108">
    <property type="entry name" value="PROTEIN_KINASE_ST"/>
    <property type="match status" value="1"/>
</dbReference>
<evidence type="ECO:0000313" key="10">
    <source>
        <dbReference type="Proteomes" id="UP000230605"/>
    </source>
</evidence>
<protein>
    <recommendedName>
        <fullName evidence="1">non-specific serine/threonine protein kinase</fullName>
        <ecNumber evidence="1">2.7.11.1</ecNumber>
    </recommendedName>
</protein>
<dbReference type="InterPro" id="IPR011009">
    <property type="entry name" value="Kinase-like_dom_sf"/>
</dbReference>
<evidence type="ECO:0000313" key="9">
    <source>
        <dbReference type="EMBL" id="WPB02581.1"/>
    </source>
</evidence>
<keyword evidence="3" id="KW-0547">Nucleotide-binding</keyword>
<keyword evidence="4" id="KW-0418">Kinase</keyword>
<evidence type="ECO:0000256" key="2">
    <source>
        <dbReference type="ARBA" id="ARBA00022679"/>
    </source>
</evidence>
<dbReference type="EC" id="2.7.11.1" evidence="1"/>
<gene>
    <name evidence="8" type="ORF">CB0940_05262</name>
    <name evidence="9" type="ORF">RHO25_007217</name>
</gene>
<feature type="region of interest" description="Disordered" evidence="6">
    <location>
        <begin position="711"/>
        <end position="758"/>
    </location>
</feature>
<accession>A0A2G5HK64</accession>
<dbReference type="Proteomes" id="UP000230605">
    <property type="component" value="Chromosome 4"/>
</dbReference>
<evidence type="ECO:0000259" key="7">
    <source>
        <dbReference type="PROSITE" id="PS50011"/>
    </source>
</evidence>
<organism evidence="8 10">
    <name type="scientific">Cercospora beticola</name>
    <name type="common">Sugarbeet leaf spot fungus</name>
    <dbReference type="NCBI Taxonomy" id="122368"/>
    <lineage>
        <taxon>Eukaryota</taxon>
        <taxon>Fungi</taxon>
        <taxon>Dikarya</taxon>
        <taxon>Ascomycota</taxon>
        <taxon>Pezizomycotina</taxon>
        <taxon>Dothideomycetes</taxon>
        <taxon>Dothideomycetidae</taxon>
        <taxon>Mycosphaerellales</taxon>
        <taxon>Mycosphaerellaceae</taxon>
        <taxon>Cercospora</taxon>
    </lineage>
</organism>
<keyword evidence="2" id="KW-0808">Transferase</keyword>
<evidence type="ECO:0000313" key="11">
    <source>
        <dbReference type="Proteomes" id="UP001302367"/>
    </source>
</evidence>
<keyword evidence="11" id="KW-1185">Reference proteome</keyword>
<name>A0A2G5HK64_CERBT</name>
<dbReference type="Proteomes" id="UP001302367">
    <property type="component" value="Chromosome 4"/>
</dbReference>
<dbReference type="PANTHER" id="PTHR43671:SF13">
    <property type="entry name" value="SERINE_THREONINE-PROTEIN KINASE NEK2"/>
    <property type="match status" value="1"/>
</dbReference>
<dbReference type="OrthoDB" id="310217at2759"/>
<dbReference type="Gene3D" id="1.10.510.10">
    <property type="entry name" value="Transferase(Phosphotransferase) domain 1"/>
    <property type="match status" value="1"/>
</dbReference>
<dbReference type="PROSITE" id="PS50011">
    <property type="entry name" value="PROTEIN_KINASE_DOM"/>
    <property type="match status" value="1"/>
</dbReference>
<dbReference type="GO" id="GO:0005524">
    <property type="term" value="F:ATP binding"/>
    <property type="evidence" value="ECO:0007669"/>
    <property type="project" value="UniProtKB-KW"/>
</dbReference>
<reference evidence="9 11" key="2">
    <citation type="submission" date="2023-09" db="EMBL/GenBank/DDBJ databases">
        <title>Complete-Gapless Cercospora beticola genome.</title>
        <authorList>
            <person name="Wyatt N.A."/>
            <person name="Spanner R.E."/>
            <person name="Bolton M.D."/>
        </authorList>
    </citation>
    <scope>NUCLEOTIDE SEQUENCE [LARGE SCALE GENOMIC DNA]</scope>
    <source>
        <strain evidence="9">Cb09-40</strain>
    </source>
</reference>
<dbReference type="InterPro" id="IPR050660">
    <property type="entry name" value="NEK_Ser/Thr_kinase"/>
</dbReference>
<dbReference type="InterPro" id="IPR000719">
    <property type="entry name" value="Prot_kinase_dom"/>
</dbReference>
<dbReference type="EMBL" id="CP134187">
    <property type="protein sequence ID" value="WPB02581.1"/>
    <property type="molecule type" value="Genomic_DNA"/>
</dbReference>
<evidence type="ECO:0000313" key="8">
    <source>
        <dbReference type="EMBL" id="PIA92612.1"/>
    </source>
</evidence>
<dbReference type="GO" id="GO:0004674">
    <property type="term" value="F:protein serine/threonine kinase activity"/>
    <property type="evidence" value="ECO:0007669"/>
    <property type="project" value="UniProtKB-EC"/>
</dbReference>
<evidence type="ECO:0000256" key="4">
    <source>
        <dbReference type="ARBA" id="ARBA00022777"/>
    </source>
</evidence>
<feature type="domain" description="Protein kinase" evidence="7">
    <location>
        <begin position="369"/>
        <end position="677"/>
    </location>
</feature>
<dbReference type="PANTHER" id="PTHR43671">
    <property type="entry name" value="SERINE/THREONINE-PROTEIN KINASE NEK"/>
    <property type="match status" value="1"/>
</dbReference>
<keyword evidence="5" id="KW-0067">ATP-binding</keyword>
<dbReference type="AlphaFoldDB" id="A0A2G5HK64"/>
<reference evidence="8 10" key="1">
    <citation type="submission" date="2015-10" db="EMBL/GenBank/DDBJ databases">
        <title>The cercosporin biosynthetic gene cluster was horizontally transferred to several fungal lineages and shown to be expanded in Cercospora beticola based on microsynteny with recipient genomes.</title>
        <authorList>
            <person name="De Jonge R."/>
            <person name="Ebert M.K."/>
            <person name="Suttle J.C."/>
            <person name="Jurick Ii W.M."/>
            <person name="Secor G.A."/>
            <person name="Thomma B.P."/>
            <person name="Van De Peer Y."/>
            <person name="Bolton M.D."/>
        </authorList>
    </citation>
    <scope>NUCLEOTIDE SEQUENCE [LARGE SCALE GENOMIC DNA]</scope>
    <source>
        <strain evidence="8 10">09-40</strain>
    </source>
</reference>
<dbReference type="EMBL" id="LKMD01000105">
    <property type="protein sequence ID" value="PIA92612.1"/>
    <property type="molecule type" value="Genomic_DNA"/>
</dbReference>
<evidence type="ECO:0000256" key="6">
    <source>
        <dbReference type="SAM" id="MobiDB-lite"/>
    </source>
</evidence>
<dbReference type="InterPro" id="IPR008271">
    <property type="entry name" value="Ser/Thr_kinase_AS"/>
</dbReference>
<feature type="compositionally biased region" description="Acidic residues" evidence="6">
    <location>
        <begin position="736"/>
        <end position="747"/>
    </location>
</feature>
<proteinExistence type="predicted"/>
<evidence type="ECO:0000256" key="5">
    <source>
        <dbReference type="ARBA" id="ARBA00022840"/>
    </source>
</evidence>
<evidence type="ECO:0000256" key="3">
    <source>
        <dbReference type="ARBA" id="ARBA00022741"/>
    </source>
</evidence>
<evidence type="ECO:0000256" key="1">
    <source>
        <dbReference type="ARBA" id="ARBA00012513"/>
    </source>
</evidence>
<dbReference type="SUPFAM" id="SSF56112">
    <property type="entry name" value="Protein kinase-like (PK-like)"/>
    <property type="match status" value="1"/>
</dbReference>
<sequence>MAEEHAWVELHVEAWESEKTGNGQPITDVGRNTVRRNAQHIWRRRVSPAERHVFADEAQQRLSLLAKIAPLAGLPPEPDTDDLAALSPWFRRAWDLLVARRALRLPIRALIRRIPGDSAGSLRTRDFLQASADVNEDLAREGIEALDIRLGKLPACRPSRYIDMLEADSPDPADDEGRRIPNYLQRRLGAFIRLNEQMPTFRRAIEGVEKRQSKATGTLAGRYVPYLREEIAEARSVTKNLTELINGLTAWSSADAVALAREEAKSDATPDVANRVAYQHHLLQWEECAAAYRYAENALSDLIVLRAARGDTLTVDLEGHMETLHRSVARRLADLEIQVRYKQSVLEERYSSKDDEAALLQSLPVLPWSRVQNMVGKGAFGQVEAWIRTDHNNNVVDRVARKVAQNLTPNGHTLYDIWRPADRHMPVEVAAMYRLRALKDSVKSVIQIRNWRPVGDGKTSIIYMNLCQHGDLEKVRNQYVNLSGRQMPPEAFVWSVLESLADSGLLMERGEVADVPPGLHNWTQIVHGDMKAANVLLDDNRTGIFTGFPRAILADFGLAIIHPIKHPGGDSRPWRAFGNGRSAAPRQGPANAGTFIPGSSSNVRGIGMIARTLIEAVWEVPEDDDPGWSAVTQTTYSNELIDLIERCLSRDLDDRPTLLEIKKAATTKSGDLKHDAAIDMRNAKADDPRWTALKVLTTDTKVPVALARDADGDVEMVGGPTGQPIRSRLPSRSDHDSDDASDDDPDGMIEVQSRGRRQ</sequence>
<dbReference type="SMART" id="SM00220">
    <property type="entry name" value="S_TKc"/>
    <property type="match status" value="1"/>
</dbReference>